<dbReference type="PROSITE" id="PS50096">
    <property type="entry name" value="IQ"/>
    <property type="match status" value="4"/>
</dbReference>
<dbReference type="GO" id="GO:0000146">
    <property type="term" value="F:microfilament motor activity"/>
    <property type="evidence" value="ECO:0007669"/>
    <property type="project" value="TreeGrafter"/>
</dbReference>
<dbReference type="GO" id="GO:0005737">
    <property type="term" value="C:cytoplasm"/>
    <property type="evidence" value="ECO:0007669"/>
    <property type="project" value="TreeGrafter"/>
</dbReference>
<dbReference type="InterPro" id="IPR000048">
    <property type="entry name" value="IQ_motif_EF-hand-BS"/>
</dbReference>
<dbReference type="GO" id="GO:0016020">
    <property type="term" value="C:membrane"/>
    <property type="evidence" value="ECO:0007669"/>
    <property type="project" value="TreeGrafter"/>
</dbReference>
<dbReference type="Pfam" id="PF00612">
    <property type="entry name" value="IQ"/>
    <property type="match status" value="2"/>
</dbReference>
<comment type="similarity">
    <text evidence="6">Belongs to the TRAFAC class myosin-kinesin ATPase superfamily. Myosin family.</text>
</comment>
<dbReference type="GO" id="GO:0007015">
    <property type="term" value="P:actin filament organization"/>
    <property type="evidence" value="ECO:0007669"/>
    <property type="project" value="TreeGrafter"/>
</dbReference>
<evidence type="ECO:0000256" key="3">
    <source>
        <dbReference type="ARBA" id="ARBA00023123"/>
    </source>
</evidence>
<evidence type="ECO:0000256" key="5">
    <source>
        <dbReference type="ARBA" id="ARBA00023203"/>
    </source>
</evidence>
<evidence type="ECO:0000256" key="4">
    <source>
        <dbReference type="ARBA" id="ARBA00023175"/>
    </source>
</evidence>
<dbReference type="Gene3D" id="3.40.850.10">
    <property type="entry name" value="Kinesin motor domain"/>
    <property type="match status" value="1"/>
</dbReference>
<evidence type="ECO:0000256" key="6">
    <source>
        <dbReference type="PROSITE-ProRule" id="PRU00782"/>
    </source>
</evidence>
<dbReference type="InterPro" id="IPR036961">
    <property type="entry name" value="Kinesin_motor_dom_sf"/>
</dbReference>
<dbReference type="OrthoDB" id="312459at2759"/>
<evidence type="ECO:0000313" key="8">
    <source>
        <dbReference type="EMBL" id="CAE7455943.1"/>
    </source>
</evidence>
<dbReference type="InterPro" id="IPR001609">
    <property type="entry name" value="Myosin_head_motor_dom-like"/>
</dbReference>
<keyword evidence="4" id="KW-0505">Motor protein</keyword>
<organism evidence="8 9">
    <name type="scientific">Symbiodinium natans</name>
    <dbReference type="NCBI Taxonomy" id="878477"/>
    <lineage>
        <taxon>Eukaryota</taxon>
        <taxon>Sar</taxon>
        <taxon>Alveolata</taxon>
        <taxon>Dinophyceae</taxon>
        <taxon>Suessiales</taxon>
        <taxon>Symbiodiniaceae</taxon>
        <taxon>Symbiodinium</taxon>
    </lineage>
</organism>
<proteinExistence type="inferred from homology"/>
<dbReference type="PROSITE" id="PS51456">
    <property type="entry name" value="MYOSIN_MOTOR"/>
    <property type="match status" value="1"/>
</dbReference>
<dbReference type="PANTHER" id="PTHR13140">
    <property type="entry name" value="MYOSIN"/>
    <property type="match status" value="1"/>
</dbReference>
<dbReference type="AlphaFoldDB" id="A0A812RU06"/>
<dbReference type="InterPro" id="IPR027417">
    <property type="entry name" value="P-loop_NTPase"/>
</dbReference>
<dbReference type="SMART" id="SM00015">
    <property type="entry name" value="IQ"/>
    <property type="match status" value="4"/>
</dbReference>
<dbReference type="Pfam" id="PF00063">
    <property type="entry name" value="Myosin_head"/>
    <property type="match status" value="1"/>
</dbReference>
<keyword evidence="9" id="KW-1185">Reference proteome</keyword>
<evidence type="ECO:0000256" key="2">
    <source>
        <dbReference type="ARBA" id="ARBA00022840"/>
    </source>
</evidence>
<reference evidence="8" key="1">
    <citation type="submission" date="2021-02" db="EMBL/GenBank/DDBJ databases">
        <authorList>
            <person name="Dougan E. K."/>
            <person name="Rhodes N."/>
            <person name="Thang M."/>
            <person name="Chan C."/>
        </authorList>
    </citation>
    <scope>NUCLEOTIDE SEQUENCE</scope>
</reference>
<sequence length="650" mass="74483">MEGRDALARHLYGTIFLYIVRRINDALSPGSARHPSSAQPYVGVLDIFGFEFFEHNSFEQLCINFTNELLQQHFSEVIFEFEAALYAKEAVSWDPGDFPDNKDIVDLIGSIQAPRGLSLEGLLPMLDEEGNLPGGSSTGWFNKLSSKYSNHAIFQVVMRRRGNFLVNHFAGAVEYESRDFLFKNKDTLSPDAMESMKASSSEFLRSRFQEEGRSFGTQTCASTGRVRKAKAYSVSLEFRQQLRELMTSVRSTHPHFIRCIKPNPQNKPQVLHRSSVVEQLRYQGVLEAIRVSRAGYPVRHRHREAVLEYWRLEKPLWSRLEFEVGCGEYAEAASLLFRRLQERVAHVLPDAPGYGLQIGRHMIFMKREVAAFLDAALRKARIEASVQIQARCRERQARLRFRSVREAAVRIQALARGRAARKLAEEMRRQRAATKLQSVQRGRLARREYQAKCQAVATLQGGLRSLLARQRFLAMSSSARQLQSWFHRTVLRIRRRRRTRAALPIQTAWRRVLAKREVQQRREALAAVQRPYRRLLRQWQSQAVQEIREQGLLRPAPEPVGLLAEDHLDEQLEDVPLGKLLAAIASLERCNAALSFEAKATRLSCERLRAELGDLRRNSIPGVIGQVYGNSSFLPAANFVFLDSWHAYWS</sequence>
<evidence type="ECO:0000256" key="1">
    <source>
        <dbReference type="ARBA" id="ARBA00022741"/>
    </source>
</evidence>
<dbReference type="GO" id="GO:0005524">
    <property type="term" value="F:ATP binding"/>
    <property type="evidence" value="ECO:0007669"/>
    <property type="project" value="UniProtKB-KW"/>
</dbReference>
<dbReference type="Gene3D" id="1.20.5.4820">
    <property type="match status" value="1"/>
</dbReference>
<keyword evidence="3 6" id="KW-0518">Myosin</keyword>
<dbReference type="PANTHER" id="PTHR13140:SF845">
    <property type="entry name" value="MYOSIN-LIKE PROTEIN"/>
    <property type="match status" value="1"/>
</dbReference>
<accession>A0A812RU06</accession>
<dbReference type="Gene3D" id="1.20.58.530">
    <property type="match status" value="1"/>
</dbReference>
<evidence type="ECO:0000259" key="7">
    <source>
        <dbReference type="PROSITE" id="PS51456"/>
    </source>
</evidence>
<dbReference type="SUPFAM" id="SSF52540">
    <property type="entry name" value="P-loop containing nucleoside triphosphate hydrolases"/>
    <property type="match status" value="2"/>
</dbReference>
<evidence type="ECO:0000313" key="9">
    <source>
        <dbReference type="Proteomes" id="UP000604046"/>
    </source>
</evidence>
<keyword evidence="2" id="KW-0067">ATP-binding</keyword>
<gene>
    <name evidence="8" type="primary">XI-E</name>
    <name evidence="8" type="ORF">SNAT2548_LOCUS25127</name>
</gene>
<dbReference type="SMART" id="SM00242">
    <property type="entry name" value="MYSc"/>
    <property type="match status" value="1"/>
</dbReference>
<comment type="caution">
    <text evidence="8">The sequence shown here is derived from an EMBL/GenBank/DDBJ whole genome shotgun (WGS) entry which is preliminary data.</text>
</comment>
<keyword evidence="5 6" id="KW-0009">Actin-binding</keyword>
<dbReference type="EMBL" id="CAJNDS010002379">
    <property type="protein sequence ID" value="CAE7455943.1"/>
    <property type="molecule type" value="Genomic_DNA"/>
</dbReference>
<name>A0A812RU06_9DINO</name>
<dbReference type="Proteomes" id="UP000604046">
    <property type="component" value="Unassembled WGS sequence"/>
</dbReference>
<keyword evidence="1" id="KW-0547">Nucleotide-binding</keyword>
<feature type="domain" description="Myosin motor" evidence="7">
    <location>
        <begin position="1"/>
        <end position="378"/>
    </location>
</feature>
<dbReference type="Gene3D" id="1.20.5.190">
    <property type="match status" value="1"/>
</dbReference>
<feature type="region of interest" description="Actin-binding" evidence="6">
    <location>
        <begin position="242"/>
        <end position="264"/>
    </location>
</feature>
<dbReference type="CDD" id="cd23767">
    <property type="entry name" value="IQCD"/>
    <property type="match status" value="1"/>
</dbReference>
<dbReference type="Gene3D" id="1.20.120.720">
    <property type="entry name" value="Myosin VI head, motor domain, U50 subdomain"/>
    <property type="match status" value="1"/>
</dbReference>
<protein>
    <submittedName>
        <fullName evidence="8">XI-E protein</fullName>
    </submittedName>
</protein>
<dbReference type="GO" id="GO:0051015">
    <property type="term" value="F:actin filament binding"/>
    <property type="evidence" value="ECO:0007669"/>
    <property type="project" value="TreeGrafter"/>
</dbReference>
<comment type="caution">
    <text evidence="6">Lacks conserved residue(s) required for the propagation of feature annotation.</text>
</comment>
<dbReference type="GO" id="GO:0016459">
    <property type="term" value="C:myosin complex"/>
    <property type="evidence" value="ECO:0007669"/>
    <property type="project" value="UniProtKB-KW"/>
</dbReference>